<evidence type="ECO:0000313" key="2">
    <source>
        <dbReference type="Proteomes" id="UP000334820"/>
    </source>
</evidence>
<proteinExistence type="predicted"/>
<dbReference type="AlphaFoldDB" id="A0A5J4K104"/>
<protein>
    <submittedName>
        <fullName evidence="1">Uncharacterized protein</fullName>
    </submittedName>
</protein>
<sequence>MEGDAPAAYNTGVLPIYQLSRCSQRGDAGHKDSQTWHKEEIMVVVRKRAQVFLL</sequence>
<dbReference type="Proteomes" id="UP000334820">
    <property type="component" value="Unassembled WGS sequence"/>
</dbReference>
<keyword evidence="2" id="KW-1185">Reference proteome</keyword>
<gene>
    <name evidence="1" type="ORF">KTAU_01830</name>
</gene>
<reference evidence="1 2" key="1">
    <citation type="journal article" date="2019" name="Int. J. Syst. Evol. Microbiol.">
        <title>Thermogemmatispora aurantia sp. nov. and Thermogemmatispora argillosa sp. nov., within the class Ktedonobacteria, and emended description of the genus Thermogemmatispora.</title>
        <authorList>
            <person name="Zheng Y."/>
            <person name="Wang C.M."/>
            <person name="Sakai Y."/>
            <person name="Abe K."/>
            <person name="Yokota A."/>
            <person name="Yabe S."/>
        </authorList>
    </citation>
    <scope>NUCLEOTIDE SEQUENCE [LARGE SCALE GENOMIC DNA]</scope>
    <source>
        <strain evidence="1 2">A1-2</strain>
    </source>
</reference>
<evidence type="ECO:0000313" key="1">
    <source>
        <dbReference type="EMBL" id="GER81545.1"/>
    </source>
</evidence>
<dbReference type="EMBL" id="BKZV01000001">
    <property type="protein sequence ID" value="GER81545.1"/>
    <property type="molecule type" value="Genomic_DNA"/>
</dbReference>
<name>A0A5J4K104_9CHLR</name>
<organism evidence="1 2">
    <name type="scientific">Thermogemmatispora aurantia</name>
    <dbReference type="NCBI Taxonomy" id="2045279"/>
    <lineage>
        <taxon>Bacteria</taxon>
        <taxon>Bacillati</taxon>
        <taxon>Chloroflexota</taxon>
        <taxon>Ktedonobacteria</taxon>
        <taxon>Thermogemmatisporales</taxon>
        <taxon>Thermogemmatisporaceae</taxon>
        <taxon>Thermogemmatispora</taxon>
    </lineage>
</organism>
<accession>A0A5J4K104</accession>
<comment type="caution">
    <text evidence="1">The sequence shown here is derived from an EMBL/GenBank/DDBJ whole genome shotgun (WGS) entry which is preliminary data.</text>
</comment>